<comment type="similarity">
    <text evidence="1">Belongs to the universal ribosomal protein uL6 family.</text>
</comment>
<dbReference type="GO" id="GO:0003735">
    <property type="term" value="F:structural constituent of ribosome"/>
    <property type="evidence" value="ECO:0007669"/>
    <property type="project" value="InterPro"/>
</dbReference>
<dbReference type="VEuPathDB" id="CryptoDB:GY17_00002784"/>
<dbReference type="Proteomes" id="UP000199752">
    <property type="component" value="Chromosome 8"/>
</dbReference>
<protein>
    <recommendedName>
        <fullName evidence="4">Large ribosomal subunit protein uL6 alpha-beta domain-containing protein</fullName>
    </recommendedName>
</protein>
<name>A0A0S4TJL1_CRYHO</name>
<dbReference type="AlphaFoldDB" id="A0A0S4TJL1"/>
<dbReference type="GO" id="GO:0022625">
    <property type="term" value="C:cytosolic large ribosomal subunit"/>
    <property type="evidence" value="ECO:0007669"/>
    <property type="project" value="TreeGrafter"/>
</dbReference>
<dbReference type="GO" id="GO:0019843">
    <property type="term" value="F:rRNA binding"/>
    <property type="evidence" value="ECO:0007669"/>
    <property type="project" value="InterPro"/>
</dbReference>
<dbReference type="FunFam" id="3.90.930.12:FF:000003">
    <property type="entry name" value="60S ribosomal protein L9"/>
    <property type="match status" value="1"/>
</dbReference>
<dbReference type="EMBL" id="LN877954">
    <property type="protein sequence ID" value="CUV07586.1"/>
    <property type="molecule type" value="Genomic_DNA"/>
</dbReference>
<evidence type="ECO:0000259" key="4">
    <source>
        <dbReference type="Pfam" id="PF00347"/>
    </source>
</evidence>
<dbReference type="SUPFAM" id="SSF56053">
    <property type="entry name" value="Ribosomal protein L6"/>
    <property type="match status" value="2"/>
</dbReference>
<evidence type="ECO:0000256" key="1">
    <source>
        <dbReference type="ARBA" id="ARBA00009356"/>
    </source>
</evidence>
<dbReference type="Gene3D" id="3.90.930.12">
    <property type="entry name" value="Ribosomal protein L6, alpha-beta domain"/>
    <property type="match status" value="2"/>
</dbReference>
<dbReference type="PANTHER" id="PTHR11655:SF16">
    <property type="entry name" value="60S RIBOSOMAL PROTEIN L9"/>
    <property type="match status" value="1"/>
</dbReference>
<dbReference type="GO" id="GO:0002181">
    <property type="term" value="P:cytoplasmic translation"/>
    <property type="evidence" value="ECO:0007669"/>
    <property type="project" value="TreeGrafter"/>
</dbReference>
<dbReference type="InterPro" id="IPR000702">
    <property type="entry name" value="Ribosomal_uL6-like"/>
</dbReference>
<gene>
    <name evidence="5" type="ORF">CHUDEA8_400</name>
</gene>
<keyword evidence="2" id="KW-0689">Ribosomal protein</keyword>
<reference evidence="5" key="1">
    <citation type="submission" date="2015-08" db="EMBL/GenBank/DDBJ databases">
        <authorList>
            <person name="Babu N.S."/>
            <person name="Beckwith C.J."/>
            <person name="Beseler K.G."/>
            <person name="Brison A."/>
            <person name="Carone J.V."/>
            <person name="Caskin T.P."/>
            <person name="Diamond M."/>
            <person name="Durham M.E."/>
            <person name="Foxe J.M."/>
            <person name="Go M."/>
            <person name="Henderson B.A."/>
            <person name="Jones I.B."/>
            <person name="McGettigan J.A."/>
            <person name="Micheletti S.J."/>
            <person name="Nasrallah M.E."/>
            <person name="Ortiz D."/>
            <person name="Piller C.R."/>
            <person name="Privatt S.R."/>
            <person name="Schneider S.L."/>
            <person name="Sharp S."/>
            <person name="Smith T.C."/>
            <person name="Stanton J.D."/>
            <person name="Ullery H.E."/>
            <person name="Wilson R.J."/>
            <person name="Serrano M.G."/>
            <person name="Buck G."/>
            <person name="Lee V."/>
            <person name="Wang Y."/>
            <person name="Carvalho R."/>
            <person name="Voegtly L."/>
            <person name="Shi R."/>
            <person name="Duckworth R."/>
            <person name="Johnson A."/>
            <person name="Loviza R."/>
            <person name="Walstead R."/>
            <person name="Shah Z."/>
            <person name="Kiflezghi M."/>
            <person name="Wade K."/>
            <person name="Ball S.L."/>
            <person name="Bradley K.W."/>
            <person name="Asai D.J."/>
            <person name="Bowman C.A."/>
            <person name="Russell D.A."/>
            <person name="Pope W.H."/>
            <person name="Jacobs-Sera D."/>
            <person name="Hendrix R.W."/>
            <person name="Hatfull G.F."/>
        </authorList>
    </citation>
    <scope>NUCLEOTIDE SEQUENCE [LARGE SCALE GENOMIC DNA]</scope>
</reference>
<dbReference type="PIRSF" id="PIRSF002162">
    <property type="entry name" value="Ribosomal_L6"/>
    <property type="match status" value="1"/>
</dbReference>
<dbReference type="VEuPathDB" id="CryptoDB:Chro.80052"/>
<dbReference type="PANTHER" id="PTHR11655">
    <property type="entry name" value="60S/50S RIBOSOMAL PROTEIN L6/L9"/>
    <property type="match status" value="1"/>
</dbReference>
<evidence type="ECO:0000313" key="5">
    <source>
        <dbReference type="EMBL" id="CUV07586.1"/>
    </source>
</evidence>
<organism evidence="5">
    <name type="scientific">Cryptosporidium hominis</name>
    <dbReference type="NCBI Taxonomy" id="237895"/>
    <lineage>
        <taxon>Eukaryota</taxon>
        <taxon>Sar</taxon>
        <taxon>Alveolata</taxon>
        <taxon>Apicomplexa</taxon>
        <taxon>Conoidasida</taxon>
        <taxon>Coccidia</taxon>
        <taxon>Eucoccidiorida</taxon>
        <taxon>Eimeriorina</taxon>
        <taxon>Cryptosporidiidae</taxon>
        <taxon>Cryptosporidium</taxon>
    </lineage>
</organism>
<dbReference type="VEuPathDB" id="CryptoDB:ChTU502y2012_409g0355"/>
<dbReference type="InterPro" id="IPR036789">
    <property type="entry name" value="Ribosomal_uL6-like_a/b-dom_sf"/>
</dbReference>
<keyword evidence="3" id="KW-0687">Ribonucleoprotein</keyword>
<dbReference type="FunFam" id="3.90.930.12:FF:000004">
    <property type="entry name" value="60S ribosomal protein L9"/>
    <property type="match status" value="1"/>
</dbReference>
<evidence type="ECO:0000256" key="3">
    <source>
        <dbReference type="ARBA" id="ARBA00023274"/>
    </source>
</evidence>
<evidence type="ECO:0000256" key="2">
    <source>
        <dbReference type="ARBA" id="ARBA00022980"/>
    </source>
</evidence>
<sequence>MKDIFTYESFRVMEGTTVSVKSRTVTVTGKFGQVTRSFNHLPVDIKLCGNGKVVRIEVWFGTPRHQSAINTVCSAIKNMMVGVMKKFEYKMRLVYSHFPINSNILNNGSLIEIRNFLGEKRVRTVKMLPGVVVEKSNSVKDELIITGTDLELVSRSAALIHQCALARNKDIRKFLDGIYVSEKGTVVKDE</sequence>
<proteinExistence type="inferred from homology"/>
<accession>A0A0S4TJL1</accession>
<feature type="domain" description="Large ribosomal subunit protein uL6 alpha-beta" evidence="4">
    <location>
        <begin position="99"/>
        <end position="177"/>
    </location>
</feature>
<dbReference type="Pfam" id="PF00347">
    <property type="entry name" value="Ribosomal_L6"/>
    <property type="match status" value="2"/>
</dbReference>
<feature type="domain" description="Large ribosomal subunit protein uL6 alpha-beta" evidence="4">
    <location>
        <begin position="12"/>
        <end position="85"/>
    </location>
</feature>
<dbReference type="VEuPathDB" id="CryptoDB:CHUDEA8_400"/>
<dbReference type="InterPro" id="IPR020040">
    <property type="entry name" value="Ribosomal_uL6_a/b-dom"/>
</dbReference>